<evidence type="ECO:0000313" key="6">
    <source>
        <dbReference type="Proteomes" id="UP001482520"/>
    </source>
</evidence>
<dbReference type="InterPro" id="IPR050109">
    <property type="entry name" value="HTH-type_TetR-like_transc_reg"/>
</dbReference>
<dbReference type="PRINTS" id="PR00455">
    <property type="entry name" value="HTHTETR"/>
</dbReference>
<evidence type="ECO:0000313" key="5">
    <source>
        <dbReference type="EMBL" id="MEQ7848478.1"/>
    </source>
</evidence>
<evidence type="ECO:0000256" key="2">
    <source>
        <dbReference type="PROSITE-ProRule" id="PRU00335"/>
    </source>
</evidence>
<dbReference type="InterPro" id="IPR001647">
    <property type="entry name" value="HTH_TetR"/>
</dbReference>
<protein>
    <submittedName>
        <fullName evidence="5">TetR/AcrR family transcriptional regulator</fullName>
    </submittedName>
</protein>
<dbReference type="SUPFAM" id="SSF46689">
    <property type="entry name" value="Homeodomain-like"/>
    <property type="match status" value="1"/>
</dbReference>
<dbReference type="Proteomes" id="UP001482520">
    <property type="component" value="Unassembled WGS sequence"/>
</dbReference>
<dbReference type="PANTHER" id="PTHR30055">
    <property type="entry name" value="HTH-TYPE TRANSCRIPTIONAL REGULATOR RUTR"/>
    <property type="match status" value="1"/>
</dbReference>
<keyword evidence="6" id="KW-1185">Reference proteome</keyword>
<name>A0ABV1P156_9ACTN</name>
<feature type="compositionally biased region" description="Pro residues" evidence="3">
    <location>
        <begin position="217"/>
        <end position="234"/>
    </location>
</feature>
<reference evidence="5 6" key="1">
    <citation type="submission" date="2024-02" db="EMBL/GenBank/DDBJ databases">
        <title>Full genome sequence of Nocardioides kribbensis.</title>
        <authorList>
            <person name="Poletto B.L."/>
            <person name="Silva G."/>
            <person name="Galante D."/>
            <person name="Campos K.R."/>
            <person name="Santos M.B.N."/>
            <person name="Sacchi C.T."/>
        </authorList>
    </citation>
    <scope>NUCLEOTIDE SEQUENCE [LARGE SCALE GENOMIC DNA]</scope>
    <source>
        <strain evidence="5 6">O4R</strain>
    </source>
</reference>
<feature type="compositionally biased region" description="Low complexity" evidence="3">
    <location>
        <begin position="199"/>
        <end position="216"/>
    </location>
</feature>
<evidence type="ECO:0000259" key="4">
    <source>
        <dbReference type="PROSITE" id="PS50977"/>
    </source>
</evidence>
<evidence type="ECO:0000256" key="1">
    <source>
        <dbReference type="ARBA" id="ARBA00023125"/>
    </source>
</evidence>
<organism evidence="5 6">
    <name type="scientific">Nocardioides kribbensis</name>
    <dbReference type="NCBI Taxonomy" id="305517"/>
    <lineage>
        <taxon>Bacteria</taxon>
        <taxon>Bacillati</taxon>
        <taxon>Actinomycetota</taxon>
        <taxon>Actinomycetes</taxon>
        <taxon>Propionibacteriales</taxon>
        <taxon>Nocardioidaceae</taxon>
        <taxon>Nocardioides</taxon>
    </lineage>
</organism>
<dbReference type="InterPro" id="IPR009057">
    <property type="entry name" value="Homeodomain-like_sf"/>
</dbReference>
<dbReference type="Gene3D" id="1.10.357.10">
    <property type="entry name" value="Tetracycline Repressor, domain 2"/>
    <property type="match status" value="1"/>
</dbReference>
<sequence>MTQTTSTRVPQEERTRAMRARLLEATVELLVERGFAGTTTTLVSERAGVSRGAQLHHFPSKNALVVAAVEHLTEVRGAELAAAAAALPTGRRRTRAVLAMLGDHFTSPVFTAALELWVAARTDATLLAAVAPLEQRVGRDAHRLTVELLDADEEQPGTRELVQATLDLVRGLGLADTITDDARRRARILDQWSLTLDATLARTPPRPAAAGRSADPTPGPPGPPTPPADPQEPR</sequence>
<feature type="DNA-binding region" description="H-T-H motif" evidence="2">
    <location>
        <begin position="39"/>
        <end position="58"/>
    </location>
</feature>
<dbReference type="PROSITE" id="PS50977">
    <property type="entry name" value="HTH_TETR_2"/>
    <property type="match status" value="1"/>
</dbReference>
<dbReference type="Pfam" id="PF00440">
    <property type="entry name" value="TetR_N"/>
    <property type="match status" value="1"/>
</dbReference>
<feature type="region of interest" description="Disordered" evidence="3">
    <location>
        <begin position="199"/>
        <end position="234"/>
    </location>
</feature>
<gene>
    <name evidence="5" type="ORF">V6R90_14435</name>
</gene>
<evidence type="ECO:0000256" key="3">
    <source>
        <dbReference type="SAM" id="MobiDB-lite"/>
    </source>
</evidence>
<dbReference type="PANTHER" id="PTHR30055:SF226">
    <property type="entry name" value="HTH-TYPE TRANSCRIPTIONAL REGULATOR PKSA"/>
    <property type="match status" value="1"/>
</dbReference>
<dbReference type="RefSeq" id="WP_349805076.1">
    <property type="nucleotide sequence ID" value="NZ_JBEGDP010000017.1"/>
</dbReference>
<accession>A0ABV1P156</accession>
<keyword evidence="1 2" id="KW-0238">DNA-binding</keyword>
<dbReference type="EMBL" id="JBEGDP010000017">
    <property type="protein sequence ID" value="MEQ7848478.1"/>
    <property type="molecule type" value="Genomic_DNA"/>
</dbReference>
<comment type="caution">
    <text evidence="5">The sequence shown here is derived from an EMBL/GenBank/DDBJ whole genome shotgun (WGS) entry which is preliminary data.</text>
</comment>
<proteinExistence type="predicted"/>
<feature type="domain" description="HTH tetR-type" evidence="4">
    <location>
        <begin position="16"/>
        <end position="76"/>
    </location>
</feature>